<reference evidence="7 11" key="3">
    <citation type="submission" date="2019-03" db="EMBL/GenBank/DDBJ databases">
        <title>Deep subsurface shale carbon reservoir microbial communities from Ohio and West Virginia, USA.</title>
        <authorList>
            <person name="Wrighton K."/>
        </authorList>
    </citation>
    <scope>NUCLEOTIDE SEQUENCE [LARGE SCALE GENOMIC DNA]</scope>
    <source>
        <strain evidence="7 11">UTICA-S4D12</strain>
    </source>
</reference>
<dbReference type="EMBL" id="FNEH01000032">
    <property type="protein sequence ID" value="SDJ17885.1"/>
    <property type="molecule type" value="Genomic_DNA"/>
</dbReference>
<comment type="similarity">
    <text evidence="1 3">Belongs to the Nudix hydrolase family.</text>
</comment>
<dbReference type="SUPFAM" id="SSF55811">
    <property type="entry name" value="Nudix"/>
    <property type="match status" value="1"/>
</dbReference>
<dbReference type="PANTHER" id="PTHR43736">
    <property type="entry name" value="ADP-RIBOSE PYROPHOSPHATASE"/>
    <property type="match status" value="1"/>
</dbReference>
<dbReference type="InterPro" id="IPR015797">
    <property type="entry name" value="NUDIX_hydrolase-like_dom_sf"/>
</dbReference>
<proteinExistence type="inferred from homology"/>
<reference evidence="8 10" key="4">
    <citation type="submission" date="2019-03" db="EMBL/GenBank/DDBJ databases">
        <title>Subsurface microbial communities from deep shales in Ohio and West Virginia, USA.</title>
        <authorList>
            <person name="Wrighton K."/>
        </authorList>
    </citation>
    <scope>NUCLEOTIDE SEQUENCE [LARGE SCALE GENOMIC DNA]</scope>
    <source>
        <strain evidence="8 10">DSMZ 11287</strain>
    </source>
</reference>
<dbReference type="GO" id="GO:0016787">
    <property type="term" value="F:hydrolase activity"/>
    <property type="evidence" value="ECO:0007669"/>
    <property type="project" value="UniProtKB-KW"/>
</dbReference>
<dbReference type="EMBL" id="FMYT01000033">
    <property type="protein sequence ID" value="SDD20506.1"/>
    <property type="molecule type" value="Genomic_DNA"/>
</dbReference>
<dbReference type="InterPro" id="IPR020084">
    <property type="entry name" value="NUDIX_hydrolase_CS"/>
</dbReference>
<evidence type="ECO:0000256" key="3">
    <source>
        <dbReference type="RuleBase" id="RU003476"/>
    </source>
</evidence>
<evidence type="ECO:0000313" key="10">
    <source>
        <dbReference type="Proteomes" id="UP000295472"/>
    </source>
</evidence>
<dbReference type="PRINTS" id="PR00502">
    <property type="entry name" value="NUDIXFAMILY"/>
</dbReference>
<dbReference type="Proteomes" id="UP000198945">
    <property type="component" value="Unassembled WGS sequence"/>
</dbReference>
<organism evidence="5 12">
    <name type="scientific">Halanaerobium congolense</name>
    <dbReference type="NCBI Taxonomy" id="54121"/>
    <lineage>
        <taxon>Bacteria</taxon>
        <taxon>Bacillati</taxon>
        <taxon>Bacillota</taxon>
        <taxon>Clostridia</taxon>
        <taxon>Halanaerobiales</taxon>
        <taxon>Halanaerobiaceae</taxon>
        <taxon>Halanaerobium</taxon>
    </lineage>
</organism>
<reference evidence="5 12" key="1">
    <citation type="submission" date="2016-10" db="EMBL/GenBank/DDBJ databases">
        <authorList>
            <person name="Varghese N."/>
            <person name="Submissions S."/>
        </authorList>
    </citation>
    <scope>NUCLEOTIDE SEQUENCE [LARGE SCALE GENOMIC DNA]</scope>
    <source>
        <strain evidence="5 12">WG10</strain>
    </source>
</reference>
<dbReference type="RefSeq" id="WP_089655123.1">
    <property type="nucleotide sequence ID" value="NZ_FMYT01000033.1"/>
</dbReference>
<evidence type="ECO:0000259" key="4">
    <source>
        <dbReference type="PROSITE" id="PS51462"/>
    </source>
</evidence>
<dbReference type="PROSITE" id="PS51462">
    <property type="entry name" value="NUDIX"/>
    <property type="match status" value="1"/>
</dbReference>
<dbReference type="Gene3D" id="3.90.79.10">
    <property type="entry name" value="Nucleoside Triphosphate Pyrophosphohydrolase"/>
    <property type="match status" value="1"/>
</dbReference>
<evidence type="ECO:0000313" key="6">
    <source>
        <dbReference type="EMBL" id="SDJ17885.1"/>
    </source>
</evidence>
<dbReference type="Proteomes" id="UP000324896">
    <property type="component" value="Unassembled WGS sequence"/>
</dbReference>
<evidence type="ECO:0000256" key="1">
    <source>
        <dbReference type="ARBA" id="ARBA00005582"/>
    </source>
</evidence>
<dbReference type="Pfam" id="PF00293">
    <property type="entry name" value="NUDIX"/>
    <property type="match status" value="1"/>
</dbReference>
<dbReference type="EMBL" id="SOEF01000017">
    <property type="protein sequence ID" value="TDX43094.1"/>
    <property type="molecule type" value="Genomic_DNA"/>
</dbReference>
<gene>
    <name evidence="7" type="ORF">BY453_11080</name>
    <name evidence="8" type="ORF">C7954_11767</name>
    <name evidence="5" type="ORF">SAMN04488597_13317</name>
    <name evidence="6" type="ORF">SAMN04515654_13217</name>
</gene>
<keyword evidence="2 3" id="KW-0378">Hydrolase</keyword>
<reference evidence="6 9" key="2">
    <citation type="submission" date="2016-10" db="EMBL/GenBank/DDBJ databases">
        <authorList>
            <person name="de Groot N.N."/>
        </authorList>
    </citation>
    <scope>NUCLEOTIDE SEQUENCE [LARGE SCALE GENOMIC DNA]</scope>
    <source>
        <strain evidence="6 9">WG7</strain>
    </source>
</reference>
<dbReference type="Proteomes" id="UP000295758">
    <property type="component" value="Unassembled WGS sequence"/>
</dbReference>
<accession>A0A1G6SW88</accession>
<evidence type="ECO:0000313" key="5">
    <source>
        <dbReference type="EMBL" id="SDD20506.1"/>
    </source>
</evidence>
<evidence type="ECO:0000313" key="9">
    <source>
        <dbReference type="Proteomes" id="UP000198945"/>
    </source>
</evidence>
<dbReference type="PROSITE" id="PS00893">
    <property type="entry name" value="NUDIX_BOX"/>
    <property type="match status" value="1"/>
</dbReference>
<feature type="domain" description="Nudix hydrolase" evidence="4">
    <location>
        <begin position="3"/>
        <end position="132"/>
    </location>
</feature>
<dbReference type="PANTHER" id="PTHR43736:SF1">
    <property type="entry name" value="DIHYDRONEOPTERIN TRIPHOSPHATE DIPHOSPHATASE"/>
    <property type="match status" value="1"/>
</dbReference>
<evidence type="ECO:0000313" key="11">
    <source>
        <dbReference type="Proteomes" id="UP000295758"/>
    </source>
</evidence>
<evidence type="ECO:0000256" key="2">
    <source>
        <dbReference type="ARBA" id="ARBA00022801"/>
    </source>
</evidence>
<name>A0A1G6SW88_9FIRM</name>
<dbReference type="AlphaFoldDB" id="A0A1G6SW88"/>
<dbReference type="EMBL" id="SOAA01000010">
    <property type="protein sequence ID" value="TDS31678.1"/>
    <property type="molecule type" value="Genomic_DNA"/>
</dbReference>
<dbReference type="InterPro" id="IPR020476">
    <property type="entry name" value="Nudix_hydrolase"/>
</dbReference>
<protein>
    <submittedName>
        <fullName evidence="5">Nucleoside triphosphatase</fullName>
    </submittedName>
</protein>
<evidence type="ECO:0000313" key="7">
    <source>
        <dbReference type="EMBL" id="TDS31678.1"/>
    </source>
</evidence>
<dbReference type="Proteomes" id="UP000295472">
    <property type="component" value="Unassembled WGS sequence"/>
</dbReference>
<dbReference type="GeneID" id="57012909"/>
<dbReference type="InterPro" id="IPR000086">
    <property type="entry name" value="NUDIX_hydrolase_dom"/>
</dbReference>
<evidence type="ECO:0000313" key="8">
    <source>
        <dbReference type="EMBL" id="TDX43094.1"/>
    </source>
</evidence>
<evidence type="ECO:0000313" key="12">
    <source>
        <dbReference type="Proteomes" id="UP000324896"/>
    </source>
</evidence>
<sequence length="147" mass="17526">MKYPETVVGAVIFNPENKVLICRSTKWNSKYIIPGGHIESGEKMEEALVREVKEETGLEIYDIELLSLKESIYDKSFGRQKHFIFIDYICKTDFYEVKLNDEADVYEWISLKELDDYDLEDFVKNLLEELRDKNELKYKTEIFYKNI</sequence>